<evidence type="ECO:0000256" key="2">
    <source>
        <dbReference type="RuleBase" id="RU362039"/>
    </source>
</evidence>
<name>A0ABT9C8X4_9BACL</name>
<keyword evidence="5" id="KW-1185">Reference proteome</keyword>
<evidence type="ECO:0000313" key="4">
    <source>
        <dbReference type="EMBL" id="MDO7905699.1"/>
    </source>
</evidence>
<dbReference type="PANTHER" id="PTHR11124">
    <property type="entry name" value="VACUOLAR SORTING PROTEIN VPS29"/>
    <property type="match status" value="1"/>
</dbReference>
<organism evidence="4 5">
    <name type="scientific">Paenibacillus lacisoli</name>
    <dbReference type="NCBI Taxonomy" id="3064525"/>
    <lineage>
        <taxon>Bacteria</taxon>
        <taxon>Bacillati</taxon>
        <taxon>Bacillota</taxon>
        <taxon>Bacilli</taxon>
        <taxon>Bacillales</taxon>
        <taxon>Paenibacillaceae</taxon>
        <taxon>Paenibacillus</taxon>
    </lineage>
</organism>
<dbReference type="Gene3D" id="3.60.21.10">
    <property type="match status" value="1"/>
</dbReference>
<protein>
    <recommendedName>
        <fullName evidence="2">Phosphoesterase</fullName>
        <ecNumber evidence="2">3.1.4.-</ecNumber>
    </recommendedName>
</protein>
<reference evidence="4 5" key="1">
    <citation type="submission" date="2023-07" db="EMBL/GenBank/DDBJ databases">
        <title>Paenibacillus sp. JX-17 nov. isolated from soil.</title>
        <authorList>
            <person name="Wan Y."/>
            <person name="Liu B."/>
        </authorList>
    </citation>
    <scope>NUCLEOTIDE SEQUENCE [LARGE SCALE GENOMIC DNA]</scope>
    <source>
        <strain evidence="4 5">JX-17</strain>
    </source>
</reference>
<dbReference type="EMBL" id="JAUQTB010000002">
    <property type="protein sequence ID" value="MDO7905699.1"/>
    <property type="molecule type" value="Genomic_DNA"/>
</dbReference>
<dbReference type="NCBIfam" id="TIGR00040">
    <property type="entry name" value="yfcE"/>
    <property type="match status" value="1"/>
</dbReference>
<dbReference type="InterPro" id="IPR024654">
    <property type="entry name" value="Calcineurin-like_PHP_lpxH"/>
</dbReference>
<keyword evidence="2" id="KW-0479">Metal-binding</keyword>
<gene>
    <name evidence="4" type="ORF">Q5741_04640</name>
</gene>
<dbReference type="SUPFAM" id="SSF56300">
    <property type="entry name" value="Metallo-dependent phosphatases"/>
    <property type="match status" value="1"/>
</dbReference>
<comment type="caution">
    <text evidence="4">The sequence shown here is derived from an EMBL/GenBank/DDBJ whole genome shotgun (WGS) entry which is preliminary data.</text>
</comment>
<comment type="similarity">
    <text evidence="1 2">Belongs to the metallophosphoesterase superfamily. YfcE family.</text>
</comment>
<dbReference type="InterPro" id="IPR000979">
    <property type="entry name" value="Phosphodiesterase_MJ0936/Vps29"/>
</dbReference>
<sequence length="166" mass="18285">MRIVVVSDTHMPRMAKQLPAHLISGLKGADLILHAGDWTEWSVYEQLSAYAPVHGIAGNNDPRSIVERLGYQTIIEAAGRRFGIVHGHGTRGTTEGRAVAAFAGEQVDCIIYGHSHIPAKSLQNGVWVFNPGSPTDRRRQKKYSYGIITTDQDGLKLTHHLYDSKS</sequence>
<accession>A0ABT9C8X4</accession>
<dbReference type="InterPro" id="IPR029052">
    <property type="entry name" value="Metallo-depent_PP-like"/>
</dbReference>
<feature type="domain" description="Calcineurin-like phosphoesterase" evidence="3">
    <location>
        <begin position="1"/>
        <end position="152"/>
    </location>
</feature>
<evidence type="ECO:0000259" key="3">
    <source>
        <dbReference type="Pfam" id="PF12850"/>
    </source>
</evidence>
<dbReference type="Pfam" id="PF12850">
    <property type="entry name" value="Metallophos_2"/>
    <property type="match status" value="1"/>
</dbReference>
<evidence type="ECO:0000313" key="5">
    <source>
        <dbReference type="Proteomes" id="UP001240171"/>
    </source>
</evidence>
<comment type="cofactor">
    <cofactor evidence="2">
        <name>a divalent metal cation</name>
        <dbReference type="ChEBI" id="CHEBI:60240"/>
    </cofactor>
</comment>
<dbReference type="EC" id="3.1.4.-" evidence="2"/>
<evidence type="ECO:0000256" key="1">
    <source>
        <dbReference type="ARBA" id="ARBA00008950"/>
    </source>
</evidence>
<dbReference type="RefSeq" id="WP_305022903.1">
    <property type="nucleotide sequence ID" value="NZ_JAUQTB010000002.1"/>
</dbReference>
<proteinExistence type="inferred from homology"/>
<dbReference type="Proteomes" id="UP001240171">
    <property type="component" value="Unassembled WGS sequence"/>
</dbReference>